<accession>E3IZ05</accession>
<keyword evidence="2" id="KW-1185">Reference proteome</keyword>
<proteinExistence type="predicted"/>
<name>E3IZ05_PSEI1</name>
<dbReference type="KEGG" id="fri:FraEuI1c_2249"/>
<dbReference type="Proteomes" id="UP000002484">
    <property type="component" value="Chromosome"/>
</dbReference>
<dbReference type="AlphaFoldDB" id="E3IZ05"/>
<dbReference type="HOGENOM" id="CLU_3396659_0_0_11"/>
<reference evidence="1 2" key="1">
    <citation type="submission" date="2010-10" db="EMBL/GenBank/DDBJ databases">
        <title>Complete sequence of Frankia sp. EuI1c.</title>
        <authorList>
            <consortium name="US DOE Joint Genome Institute"/>
            <person name="Lucas S."/>
            <person name="Copeland A."/>
            <person name="Lapidus A."/>
            <person name="Cheng J.-F."/>
            <person name="Bruce D."/>
            <person name="Goodwin L."/>
            <person name="Pitluck S."/>
            <person name="Chertkov O."/>
            <person name="Detter J.C."/>
            <person name="Han C."/>
            <person name="Tapia R."/>
            <person name="Land M."/>
            <person name="Hauser L."/>
            <person name="Jeffries C."/>
            <person name="Kyrpides N."/>
            <person name="Ivanova N."/>
            <person name="Mikhailova N."/>
            <person name="Beauchemin N."/>
            <person name="Sen A."/>
            <person name="Sur S.A."/>
            <person name="Gtari M."/>
            <person name="Wall L."/>
            <person name="Tisa L."/>
            <person name="Woyke T."/>
        </authorList>
    </citation>
    <scope>NUCLEOTIDE SEQUENCE [LARGE SCALE GENOMIC DNA]</scope>
    <source>
        <strain evidence="2">DSM 45817 / CECT 9037 / EuI1c</strain>
    </source>
</reference>
<dbReference type="EMBL" id="CP002299">
    <property type="protein sequence ID" value="ADP80288.1"/>
    <property type="molecule type" value="Genomic_DNA"/>
</dbReference>
<dbReference type="InParanoid" id="E3IZ05"/>
<evidence type="ECO:0000313" key="2">
    <source>
        <dbReference type="Proteomes" id="UP000002484"/>
    </source>
</evidence>
<evidence type="ECO:0000313" key="1">
    <source>
        <dbReference type="EMBL" id="ADP80288.1"/>
    </source>
</evidence>
<organism evidence="1 2">
    <name type="scientific">Pseudofrankia inefficax (strain DSM 45817 / CECT 9037 / DDB 130130 / EuI1c)</name>
    <name type="common">Frankia inefficax</name>
    <dbReference type="NCBI Taxonomy" id="298654"/>
    <lineage>
        <taxon>Bacteria</taxon>
        <taxon>Bacillati</taxon>
        <taxon>Actinomycetota</taxon>
        <taxon>Actinomycetes</taxon>
        <taxon>Frankiales</taxon>
        <taxon>Frankiaceae</taxon>
        <taxon>Pseudofrankia</taxon>
    </lineage>
</organism>
<gene>
    <name evidence="1" type="ordered locus">FraEuI1c_2249</name>
</gene>
<protein>
    <submittedName>
        <fullName evidence="1">Uncharacterized protein</fullName>
    </submittedName>
</protein>
<sequence length="31" mass="3552">MRILARRGDGMLGHELAERIRLRDHGGHRDG</sequence>